<comment type="subcellular location">
    <subcellularLocation>
        <location evidence="1">Cytoplasm</location>
    </subcellularLocation>
</comment>
<dbReference type="InterPro" id="IPR056546">
    <property type="entry name" value="MreB_MamK-like"/>
</dbReference>
<keyword evidence="7" id="KW-1185">Reference proteome</keyword>
<evidence type="ECO:0000256" key="5">
    <source>
        <dbReference type="SAM" id="MobiDB-lite"/>
    </source>
</evidence>
<gene>
    <name evidence="6" type="ORF">OG994_10095</name>
</gene>
<evidence type="ECO:0000256" key="4">
    <source>
        <dbReference type="ARBA" id="ARBA00022840"/>
    </source>
</evidence>
<dbReference type="Pfam" id="PF06723">
    <property type="entry name" value="MreB_Mbl"/>
    <property type="match status" value="1"/>
</dbReference>
<keyword evidence="4" id="KW-0067">ATP-binding</keyword>
<keyword evidence="2" id="KW-0963">Cytoplasm</keyword>
<name>A0ABZ1SBN3_9ACTN</name>
<evidence type="ECO:0000313" key="7">
    <source>
        <dbReference type="Proteomes" id="UP001432190"/>
    </source>
</evidence>
<organism evidence="6 7">
    <name type="scientific">Micromonospora globbae</name>
    <dbReference type="NCBI Taxonomy" id="1894969"/>
    <lineage>
        <taxon>Bacteria</taxon>
        <taxon>Bacillati</taxon>
        <taxon>Actinomycetota</taxon>
        <taxon>Actinomycetes</taxon>
        <taxon>Micromonosporales</taxon>
        <taxon>Micromonosporaceae</taxon>
        <taxon>Micromonospora</taxon>
    </lineage>
</organism>
<dbReference type="InterPro" id="IPR043129">
    <property type="entry name" value="ATPase_NBD"/>
</dbReference>
<sequence length="313" mass="32389">MVGGPGAAGSAARRLKPSTRGAVPGAVARSWEHHAHVVLSPPPFPATAPTRPGPCSQGAMTVLAMGAYARRGLRHCIALDVGTSTVRLWTSATDTTISEPAALVRRAGGRHAVGRAAIEQAKRDGGTLVWPVRDGVVRDFFGCVHLLRLLLARAGQWYADDHPVLVGVPATATLREKKVLVAAVRRATGGRVSTVEEPLAAALACRPDWGGDDVVAVDIGSGLIEVARIADRSVTAAQRVDVDDPVDPVPAIARCVRDLTAPGTGRRRLLVTGGGAASAGAAARLAGYTGRSVTIPADPQLATLTGLRLLLTR</sequence>
<evidence type="ECO:0000256" key="1">
    <source>
        <dbReference type="ARBA" id="ARBA00004496"/>
    </source>
</evidence>
<proteinExistence type="predicted"/>
<evidence type="ECO:0000256" key="2">
    <source>
        <dbReference type="ARBA" id="ARBA00022490"/>
    </source>
</evidence>
<evidence type="ECO:0000313" key="6">
    <source>
        <dbReference type="EMBL" id="WUP51830.1"/>
    </source>
</evidence>
<accession>A0ABZ1SBN3</accession>
<dbReference type="RefSeq" id="WP_328852956.1">
    <property type="nucleotide sequence ID" value="NZ_CP108084.1"/>
</dbReference>
<dbReference type="PANTHER" id="PTHR42749">
    <property type="entry name" value="CELL SHAPE-DETERMINING PROTEIN MREB"/>
    <property type="match status" value="1"/>
</dbReference>
<evidence type="ECO:0000256" key="3">
    <source>
        <dbReference type="ARBA" id="ARBA00022741"/>
    </source>
</evidence>
<dbReference type="PANTHER" id="PTHR42749:SF1">
    <property type="entry name" value="CELL SHAPE-DETERMINING PROTEIN MREB"/>
    <property type="match status" value="1"/>
</dbReference>
<reference evidence="6" key="1">
    <citation type="submission" date="2022-10" db="EMBL/GenBank/DDBJ databases">
        <title>The complete genomes of actinobacterial strains from the NBC collection.</title>
        <authorList>
            <person name="Joergensen T.S."/>
            <person name="Alvarez Arevalo M."/>
            <person name="Sterndorff E.B."/>
            <person name="Faurdal D."/>
            <person name="Vuksanovic O."/>
            <person name="Mourched A.-S."/>
            <person name="Charusanti P."/>
            <person name="Shaw S."/>
            <person name="Blin K."/>
            <person name="Weber T."/>
        </authorList>
    </citation>
    <scope>NUCLEOTIDE SEQUENCE</scope>
    <source>
        <strain evidence="6">NBC_00256</strain>
    </source>
</reference>
<dbReference type="Gene3D" id="3.30.420.40">
    <property type="match status" value="2"/>
</dbReference>
<dbReference type="EMBL" id="CP108084">
    <property type="protein sequence ID" value="WUP51830.1"/>
    <property type="molecule type" value="Genomic_DNA"/>
</dbReference>
<keyword evidence="3" id="KW-0547">Nucleotide-binding</keyword>
<protein>
    <submittedName>
        <fullName evidence="6">Rod shape-determining protein</fullName>
    </submittedName>
</protein>
<feature type="region of interest" description="Disordered" evidence="5">
    <location>
        <begin position="1"/>
        <end position="24"/>
    </location>
</feature>
<dbReference type="SUPFAM" id="SSF53067">
    <property type="entry name" value="Actin-like ATPase domain"/>
    <property type="match status" value="1"/>
</dbReference>
<dbReference type="Proteomes" id="UP001432190">
    <property type="component" value="Chromosome"/>
</dbReference>